<evidence type="ECO:0000256" key="2">
    <source>
        <dbReference type="ARBA" id="ARBA00023295"/>
    </source>
</evidence>
<dbReference type="OrthoDB" id="9802433at2"/>
<evidence type="ECO:0000313" key="5">
    <source>
        <dbReference type="EMBL" id="TVZ03488.1"/>
    </source>
</evidence>
<dbReference type="Gene3D" id="3.20.20.80">
    <property type="entry name" value="Glycosidases"/>
    <property type="match status" value="1"/>
</dbReference>
<feature type="domain" description="Glycosyl hydrolase family 13 catalytic" evidence="4">
    <location>
        <begin position="12"/>
        <end position="354"/>
    </location>
</feature>
<protein>
    <submittedName>
        <fullName evidence="5">Alpha-amylase</fullName>
    </submittedName>
</protein>
<dbReference type="AlphaFoldDB" id="A0A6P2BX19"/>
<feature type="compositionally biased region" description="Basic residues" evidence="3">
    <location>
        <begin position="445"/>
        <end position="459"/>
    </location>
</feature>
<keyword evidence="6" id="KW-1185">Reference proteome</keyword>
<comment type="caution">
    <text evidence="5">The sequence shown here is derived from an EMBL/GenBank/DDBJ whole genome shotgun (WGS) entry which is preliminary data.</text>
</comment>
<sequence>MTSWADHAILWQVYPLGFTGAERAALPAHEPVRHRLGQLAAWLDYAVELGCNGLLLGPVFAAESHGYDTTDHFRIDSRLGDEDDFDALVTAADQRGLRLILDGVFNHVGRSFPAFRAALAGGPSTPAARWFKRTPDGSDYAVFEGHGHLVELDHDEPAVLSYVVEVMTHWLGRGAAGWRLDAAYAVPPAFWAKVTSAVRETFPDAWFLGEMIHGDYAAYANEAGLDSITQYEVWKAVWSSLNDRNLYELDHALGRHNAFMDGELAQTFVGNHDVTRLATALSDERHFSHAIAILLCVGGVPSVYYGDEQGFRGLKEEREGGDDAIRPAFPASPSQLLPDGWRHYRLHQRLIGFRRRHPWLVRARTTPEQLQASAMALRIRGERPGEQVLLLLNVGDEPHRFDVDAGGLSVAEAAETAAAGADPLLVAAHSWTILALSRLRPPPPRPRRARPVPRPRGAR</sequence>
<name>A0A6P2BX19_9ACTN</name>
<dbReference type="InterPro" id="IPR017853">
    <property type="entry name" value="GH"/>
</dbReference>
<gene>
    <name evidence="5" type="ORF">EAS64_24205</name>
</gene>
<dbReference type="EMBL" id="RPFW01000004">
    <property type="protein sequence ID" value="TVZ03488.1"/>
    <property type="molecule type" value="Genomic_DNA"/>
</dbReference>
<evidence type="ECO:0000256" key="1">
    <source>
        <dbReference type="ARBA" id="ARBA00022801"/>
    </source>
</evidence>
<organism evidence="5 6">
    <name type="scientific">Trebonia kvetii</name>
    <dbReference type="NCBI Taxonomy" id="2480626"/>
    <lineage>
        <taxon>Bacteria</taxon>
        <taxon>Bacillati</taxon>
        <taxon>Actinomycetota</taxon>
        <taxon>Actinomycetes</taxon>
        <taxon>Streptosporangiales</taxon>
        <taxon>Treboniaceae</taxon>
        <taxon>Trebonia</taxon>
    </lineage>
</organism>
<dbReference type="GO" id="GO:0005975">
    <property type="term" value="P:carbohydrate metabolic process"/>
    <property type="evidence" value="ECO:0007669"/>
    <property type="project" value="InterPro"/>
</dbReference>
<dbReference type="RefSeq" id="WP_145856305.1">
    <property type="nucleotide sequence ID" value="NZ_RPFW01000004.1"/>
</dbReference>
<accession>A0A6P2BX19</accession>
<reference evidence="5 6" key="1">
    <citation type="submission" date="2018-11" db="EMBL/GenBank/DDBJ databases">
        <title>Trebonia kvetii gen.nov., sp.nov., a novel acidophilic actinobacterium, and proposal of the new actinobacterial family Treboniaceae fam. nov.</title>
        <authorList>
            <person name="Rapoport D."/>
            <person name="Sagova-Mareckova M."/>
            <person name="Sedlacek I."/>
            <person name="Provaznik J."/>
            <person name="Kralova S."/>
            <person name="Pavlinic D."/>
            <person name="Benes V."/>
            <person name="Kopecky J."/>
        </authorList>
    </citation>
    <scope>NUCLEOTIDE SEQUENCE [LARGE SCALE GENOMIC DNA]</scope>
    <source>
        <strain evidence="5 6">15Tr583</strain>
    </source>
</reference>
<dbReference type="PANTHER" id="PTHR10357">
    <property type="entry name" value="ALPHA-AMYLASE FAMILY MEMBER"/>
    <property type="match status" value="1"/>
</dbReference>
<keyword evidence="2" id="KW-0326">Glycosidase</keyword>
<evidence type="ECO:0000256" key="3">
    <source>
        <dbReference type="SAM" id="MobiDB-lite"/>
    </source>
</evidence>
<dbReference type="GO" id="GO:0016798">
    <property type="term" value="F:hydrolase activity, acting on glycosyl bonds"/>
    <property type="evidence" value="ECO:0007669"/>
    <property type="project" value="UniProtKB-KW"/>
</dbReference>
<keyword evidence="1" id="KW-0378">Hydrolase</keyword>
<dbReference type="CDD" id="cd11354">
    <property type="entry name" value="AmyAc_bac_CMD_like"/>
    <property type="match status" value="1"/>
</dbReference>
<dbReference type="SMART" id="SM00642">
    <property type="entry name" value="Aamy"/>
    <property type="match status" value="1"/>
</dbReference>
<dbReference type="Pfam" id="PF00128">
    <property type="entry name" value="Alpha-amylase"/>
    <property type="match status" value="1"/>
</dbReference>
<evidence type="ECO:0000313" key="6">
    <source>
        <dbReference type="Proteomes" id="UP000460272"/>
    </source>
</evidence>
<dbReference type="InterPro" id="IPR006047">
    <property type="entry name" value="GH13_cat_dom"/>
</dbReference>
<dbReference type="SUPFAM" id="SSF51445">
    <property type="entry name" value="(Trans)glycosidases"/>
    <property type="match status" value="1"/>
</dbReference>
<evidence type="ECO:0000259" key="4">
    <source>
        <dbReference type="SMART" id="SM00642"/>
    </source>
</evidence>
<dbReference type="PANTHER" id="PTHR10357:SF210">
    <property type="entry name" value="MALTODEXTRIN GLUCOSIDASE"/>
    <property type="match status" value="1"/>
</dbReference>
<feature type="region of interest" description="Disordered" evidence="3">
    <location>
        <begin position="439"/>
        <end position="459"/>
    </location>
</feature>
<dbReference type="Proteomes" id="UP000460272">
    <property type="component" value="Unassembled WGS sequence"/>
</dbReference>
<proteinExistence type="predicted"/>